<dbReference type="Gene3D" id="1.25.40.10">
    <property type="entry name" value="Tetratricopeptide repeat domain"/>
    <property type="match status" value="1"/>
</dbReference>
<organism evidence="4 5">
    <name type="scientific">Sanguibacter suaedae</name>
    <dbReference type="NCBI Taxonomy" id="2795737"/>
    <lineage>
        <taxon>Bacteria</taxon>
        <taxon>Bacillati</taxon>
        <taxon>Actinomycetota</taxon>
        <taxon>Actinomycetes</taxon>
        <taxon>Micrococcales</taxon>
        <taxon>Sanguibacteraceae</taxon>
        <taxon>Sanguibacter</taxon>
    </lineage>
</organism>
<gene>
    <name evidence="4" type="ORF">JAV76_09975</name>
</gene>
<evidence type="ECO:0000256" key="1">
    <source>
        <dbReference type="SAM" id="MobiDB-lite"/>
    </source>
</evidence>
<dbReference type="InterPro" id="IPR005158">
    <property type="entry name" value="BTAD"/>
</dbReference>
<feature type="transmembrane region" description="Helical" evidence="2">
    <location>
        <begin position="79"/>
        <end position="109"/>
    </location>
</feature>
<feature type="region of interest" description="Disordered" evidence="1">
    <location>
        <begin position="680"/>
        <end position="715"/>
    </location>
</feature>
<dbReference type="EMBL" id="JAEINH010000007">
    <property type="protein sequence ID" value="MBI9115334.1"/>
    <property type="molecule type" value="Genomic_DNA"/>
</dbReference>
<dbReference type="InterPro" id="IPR011990">
    <property type="entry name" value="TPR-like_helical_dom_sf"/>
</dbReference>
<dbReference type="SMART" id="SM01043">
    <property type="entry name" value="BTAD"/>
    <property type="match status" value="1"/>
</dbReference>
<comment type="caution">
    <text evidence="4">The sequence shown here is derived from an EMBL/GenBank/DDBJ whole genome shotgun (WGS) entry which is preliminary data.</text>
</comment>
<evidence type="ECO:0000313" key="5">
    <source>
        <dbReference type="Proteomes" id="UP000602087"/>
    </source>
</evidence>
<protein>
    <recommendedName>
        <fullName evidence="3">Bacterial transcriptional activator domain-containing protein</fullName>
    </recommendedName>
</protein>
<feature type="domain" description="Bacterial transcriptional activator" evidence="3">
    <location>
        <begin position="814"/>
        <end position="959"/>
    </location>
</feature>
<dbReference type="AlphaFoldDB" id="A0A934ME32"/>
<reference evidence="4" key="1">
    <citation type="submission" date="2020-12" db="EMBL/GenBank/DDBJ databases">
        <title>Sanguibacter suaedae sp. nov., isolated from Suaeda aralocaspica.</title>
        <authorList>
            <person name="Ma Q."/>
        </authorList>
    </citation>
    <scope>NUCLEOTIDE SEQUENCE</scope>
    <source>
        <strain evidence="4">YZGR15</strain>
    </source>
</reference>
<feature type="compositionally biased region" description="Basic and acidic residues" evidence="1">
    <location>
        <begin position="348"/>
        <end position="357"/>
    </location>
</feature>
<feature type="compositionally biased region" description="Low complexity" evidence="1">
    <location>
        <begin position="172"/>
        <end position="187"/>
    </location>
</feature>
<evidence type="ECO:0000256" key="2">
    <source>
        <dbReference type="SAM" id="Phobius"/>
    </source>
</evidence>
<dbReference type="InterPro" id="IPR052196">
    <property type="entry name" value="Bact_Kbp"/>
</dbReference>
<sequence>MRMTRQHHPPTAPPTQGPARFQRTSHAEAHPGVLTAAGAGLALLGLVIGVPTALLLLAGTPDVPTTLPTRETLTAALDLHTVLTVLLWVVWLAWLQFVVCVVVETISALRGVGLPRKVPLAGPSQHTARALVAAVLLLATATGTAGALAPSHAVTTPDQAIASHTTTDRPTDATTGALADGAAQAHAPTVPTRPSEDHPQTATAAAPQQYRLGDLALTAEEGAELLGQTVYVVHPPEGRHHDNLWDIAERTLGDGRRYVEIFDLNVGRSQPDGRQLTLERLIQPGWLLVVPADATGVDVVTVTGTSNGHQEPLVPDDTSAPDENTTAPDSVDTRHDDTPTDDAPTVDHTADPEEHHTVAPATQAESTPPGTTQDSPDTAQGLLGAGLLAAGLLTAVESTRRRRRTAEPSDRALDAELALRISADHHRTARLDAALRALTTAATTTRRPLPPVYAARVDDTVIELALHPAEPVAPAPWTVLDQGTRWRLDATDEHALPAQPTPPAPPALPALVSLGHDGTGADVLLDLAAARGIVTVTGDPRAAREILTAIAAELATNPWAAARPVTGTGLPPALAAIGAGRYETVTSARQWLDRPDDLPPAHLVLGATPTAEDAHAITARLLHAGPSTGVVAHGPVDTARWTLTATADGAVHVDVLGLTLVANRLPDDVADLVAELLTDAPPSTRDQTAPGGFPGHAPTRHLAPTTTTPPDTTSLSRSTARVHVLGAPHVHTTQPVDPDRRALLTELVVHLALHPTGVHPTVLGACLWPRGVPDEVRDATVDRARTWLGHDEDGRPNLRTTDDGRLALGPGVTLDWTVVQRHLDAAGATPDTTTERQHLRDALRHVRGPVLRPRAPGTYDWLARVRLERAVEEHLLGAAHRLAVLESDTDVSAALAALAVGLRVRDTDEILWREKMRLAARTGGTDGVRAVVAELEQVLRSAGTTRMEAQTVALLEELAPGARPRAVPA</sequence>
<dbReference type="PANTHER" id="PTHR34700">
    <property type="entry name" value="POTASSIUM BINDING PROTEIN KBP"/>
    <property type="match status" value="1"/>
</dbReference>
<evidence type="ECO:0000313" key="4">
    <source>
        <dbReference type="EMBL" id="MBI9115334.1"/>
    </source>
</evidence>
<feature type="compositionally biased region" description="Polar residues" evidence="1">
    <location>
        <begin position="363"/>
        <end position="378"/>
    </location>
</feature>
<evidence type="ECO:0000259" key="3">
    <source>
        <dbReference type="SMART" id="SM01043"/>
    </source>
</evidence>
<keyword evidence="2" id="KW-1133">Transmembrane helix</keyword>
<dbReference type="RefSeq" id="WP_198733897.1">
    <property type="nucleotide sequence ID" value="NZ_JAEINH010000007.1"/>
</dbReference>
<keyword evidence="5" id="KW-1185">Reference proteome</keyword>
<keyword evidence="2" id="KW-0472">Membrane</keyword>
<dbReference type="PANTHER" id="PTHR34700:SF4">
    <property type="entry name" value="PHAGE-LIKE ELEMENT PBSX PROTEIN XKDP"/>
    <property type="match status" value="1"/>
</dbReference>
<dbReference type="Proteomes" id="UP000602087">
    <property type="component" value="Unassembled WGS sequence"/>
</dbReference>
<proteinExistence type="predicted"/>
<accession>A0A934ME32</accession>
<feature type="transmembrane region" description="Helical" evidence="2">
    <location>
        <begin position="130"/>
        <end position="149"/>
    </location>
</feature>
<feature type="compositionally biased region" description="Low complexity" evidence="1">
    <location>
        <begin position="704"/>
        <end position="715"/>
    </location>
</feature>
<feature type="region of interest" description="Disordered" evidence="1">
    <location>
        <begin position="302"/>
        <end position="381"/>
    </location>
</feature>
<keyword evidence="2" id="KW-0812">Transmembrane</keyword>
<feature type="transmembrane region" description="Helical" evidence="2">
    <location>
        <begin position="33"/>
        <end position="59"/>
    </location>
</feature>
<feature type="region of interest" description="Disordered" evidence="1">
    <location>
        <begin position="158"/>
        <end position="204"/>
    </location>
</feature>
<name>A0A934ME32_9MICO</name>
<feature type="region of interest" description="Disordered" evidence="1">
    <location>
        <begin position="1"/>
        <end position="25"/>
    </location>
</feature>